<organism evidence="2">
    <name type="scientific">Hexamita inflata</name>
    <dbReference type="NCBI Taxonomy" id="28002"/>
    <lineage>
        <taxon>Eukaryota</taxon>
        <taxon>Metamonada</taxon>
        <taxon>Diplomonadida</taxon>
        <taxon>Hexamitidae</taxon>
        <taxon>Hexamitinae</taxon>
        <taxon>Hexamita</taxon>
    </lineage>
</organism>
<dbReference type="AlphaFoldDB" id="A0AA86P090"/>
<gene>
    <name evidence="2" type="ORF">HINF_LOCUS15774</name>
    <name evidence="3" type="ORF">HINF_LOCUS17594</name>
    <name evidence="6" type="ORF">HINF_LOCUS25038</name>
    <name evidence="4" type="ORF">HINF_LOCUS32352</name>
    <name evidence="5" type="ORF">HINF_LOCUS3586</name>
    <name evidence="7" type="ORF">HINF_LOCUS49545</name>
</gene>
<dbReference type="EMBL" id="CAXDID020000006">
    <property type="protein sequence ID" value="CAL5975946.1"/>
    <property type="molecule type" value="Genomic_DNA"/>
</dbReference>
<feature type="compositionally biased region" description="Low complexity" evidence="1">
    <location>
        <begin position="80"/>
        <end position="90"/>
    </location>
</feature>
<dbReference type="EMBL" id="CAXDID020000074">
    <property type="protein sequence ID" value="CAL6015650.1"/>
    <property type="molecule type" value="Genomic_DNA"/>
</dbReference>
<evidence type="ECO:0000313" key="6">
    <source>
        <dbReference type="EMBL" id="CAL6015650.1"/>
    </source>
</evidence>
<evidence type="ECO:0000313" key="2">
    <source>
        <dbReference type="EMBL" id="CAI9928129.1"/>
    </source>
</evidence>
<comment type="caution">
    <text evidence="2">The sequence shown here is derived from an EMBL/GenBank/DDBJ whole genome shotgun (WGS) entry which is preliminary data.</text>
</comment>
<proteinExistence type="predicted"/>
<evidence type="ECO:0000313" key="4">
    <source>
        <dbReference type="EMBL" id="CAI9944707.1"/>
    </source>
</evidence>
<accession>A0AA86P090</accession>
<evidence type="ECO:0000256" key="1">
    <source>
        <dbReference type="SAM" id="MobiDB-lite"/>
    </source>
</evidence>
<dbReference type="Proteomes" id="UP001642409">
    <property type="component" value="Unassembled WGS sequence"/>
</dbReference>
<evidence type="ECO:0000313" key="8">
    <source>
        <dbReference type="Proteomes" id="UP001642409"/>
    </source>
</evidence>
<evidence type="ECO:0000313" key="7">
    <source>
        <dbReference type="EMBL" id="CAL6061100.1"/>
    </source>
</evidence>
<feature type="region of interest" description="Disordered" evidence="1">
    <location>
        <begin position="1"/>
        <end position="34"/>
    </location>
</feature>
<dbReference type="EMBL" id="CATOUU010000386">
    <property type="protein sequence ID" value="CAI9928129.1"/>
    <property type="molecule type" value="Genomic_DNA"/>
</dbReference>
<dbReference type="EMBL" id="CATOUU010000730">
    <property type="protein sequence ID" value="CAI9944707.1"/>
    <property type="molecule type" value="Genomic_DNA"/>
</dbReference>
<reference evidence="2" key="1">
    <citation type="submission" date="2023-06" db="EMBL/GenBank/DDBJ databases">
        <authorList>
            <person name="Kurt Z."/>
        </authorList>
    </citation>
    <scope>NUCLEOTIDE SEQUENCE</scope>
</reference>
<keyword evidence="8" id="KW-1185">Reference proteome</keyword>
<name>A0AA86P090_9EUKA</name>
<protein>
    <submittedName>
        <fullName evidence="5">Hypothetical_protein</fullName>
    </submittedName>
</protein>
<feature type="compositionally biased region" description="Basic residues" evidence="1">
    <location>
        <begin position="15"/>
        <end position="26"/>
    </location>
</feature>
<evidence type="ECO:0000313" key="3">
    <source>
        <dbReference type="EMBL" id="CAI9929949.1"/>
    </source>
</evidence>
<dbReference type="EMBL" id="CATOUU010000444">
    <property type="protein sequence ID" value="CAI9929949.1"/>
    <property type="molecule type" value="Genomic_DNA"/>
</dbReference>
<reference evidence="5 8" key="2">
    <citation type="submission" date="2024-07" db="EMBL/GenBank/DDBJ databases">
        <authorList>
            <person name="Akdeniz Z."/>
        </authorList>
    </citation>
    <scope>NUCLEOTIDE SEQUENCE [LARGE SCALE GENOMIC DNA]</scope>
</reference>
<feature type="region of interest" description="Disordered" evidence="1">
    <location>
        <begin position="68"/>
        <end position="99"/>
    </location>
</feature>
<dbReference type="EMBL" id="CAXDID020000233">
    <property type="protein sequence ID" value="CAL6061100.1"/>
    <property type="molecule type" value="Genomic_DNA"/>
</dbReference>
<evidence type="ECO:0000313" key="5">
    <source>
        <dbReference type="EMBL" id="CAL5975946.1"/>
    </source>
</evidence>
<sequence length="99" mass="11452">MELDVAPQDVPKTPLLRKQKKHKKSRSMPPQSAKVDFHNIQQLLPQSRFQIEQAESFVQPVKVYKNRDFSAPQKTQENASSSSQTQVQQSMFYLPPLKK</sequence>